<reference evidence="2 3" key="1">
    <citation type="submission" date="2016-11" db="EMBL/GenBank/DDBJ databases">
        <authorList>
            <person name="Jaros S."/>
            <person name="Januszkiewicz K."/>
            <person name="Wedrychowicz H."/>
        </authorList>
    </citation>
    <scope>NUCLEOTIDE SEQUENCE [LARGE SCALE GENOMIC DNA]</scope>
    <source>
        <strain evidence="2 3">CECT 7868</strain>
    </source>
</reference>
<dbReference type="PANTHER" id="PTHR30087:SF0">
    <property type="entry name" value="INNER MEMBRANE PROTEIN"/>
    <property type="match status" value="1"/>
</dbReference>
<dbReference type="EMBL" id="FQXZ01000041">
    <property type="protein sequence ID" value="SHI47974.1"/>
    <property type="molecule type" value="Genomic_DNA"/>
</dbReference>
<evidence type="ECO:0000313" key="2">
    <source>
        <dbReference type="EMBL" id="SHI47974.1"/>
    </source>
</evidence>
<accession>A0A1M6BGV7</accession>
<feature type="domain" description="DUF1722" evidence="1">
    <location>
        <begin position="195"/>
        <end position="311"/>
    </location>
</feature>
<dbReference type="Proteomes" id="UP000184608">
    <property type="component" value="Unassembled WGS sequence"/>
</dbReference>
<dbReference type="STRING" id="1216006.VA7868_03798"/>
<organism evidence="2 3">
    <name type="scientific">Vibrio aerogenes CECT 7868</name>
    <dbReference type="NCBI Taxonomy" id="1216006"/>
    <lineage>
        <taxon>Bacteria</taxon>
        <taxon>Pseudomonadati</taxon>
        <taxon>Pseudomonadota</taxon>
        <taxon>Gammaproteobacteria</taxon>
        <taxon>Vibrionales</taxon>
        <taxon>Vibrionaceae</taxon>
        <taxon>Vibrio</taxon>
    </lineage>
</organism>
<dbReference type="PIRSF" id="PIRSF037004">
    <property type="entry name" value="UCP037004"/>
    <property type="match status" value="1"/>
</dbReference>
<dbReference type="InterPro" id="IPR007553">
    <property type="entry name" value="2-thiour_desulf"/>
</dbReference>
<protein>
    <recommendedName>
        <fullName evidence="1">DUF1722 domain-containing protein</fullName>
    </recommendedName>
</protein>
<sequence>MVMAMTKKIPVGISGCVLGKKVRFDGGHKGNRFILDTLSEFFDFHPVCPEVEIGMSVPRPAIRLIGMEGKTALVESKNESVDYTETMYRFAENKISTMQPLKLCGYVVASKSPTCGMQGVKVYQQDGVRKDGTGLYTEKLIEKMPWLPVEEDGRLNDPVLRENFISRVFCLYDLYQSVSEVPKPAEIIAFHSRYKFTLMAHDPVSYRQLGQMVAKVAEADPVTFFEQYRLGLMNALAKRASRKNATNVLMHIQGYFKPFLDPVQKEELTRLIHDYRQGVLPLLVPVTMIQHYLSQYPNAYIAQQHYLNPYPQGLKLRYGL</sequence>
<evidence type="ECO:0000313" key="3">
    <source>
        <dbReference type="Proteomes" id="UP000184608"/>
    </source>
</evidence>
<dbReference type="AlphaFoldDB" id="A0A1M6BGV7"/>
<dbReference type="PANTHER" id="PTHR30087">
    <property type="entry name" value="INNER MEMBRANE PROTEIN"/>
    <property type="match status" value="1"/>
</dbReference>
<dbReference type="InterPro" id="IPR017087">
    <property type="entry name" value="UCP037004"/>
</dbReference>
<gene>
    <name evidence="2" type="ORF">VA7868_03798</name>
</gene>
<dbReference type="Pfam" id="PF08349">
    <property type="entry name" value="DUF1722"/>
    <property type="match status" value="1"/>
</dbReference>
<evidence type="ECO:0000259" key="1">
    <source>
        <dbReference type="Pfam" id="PF08349"/>
    </source>
</evidence>
<proteinExistence type="predicted"/>
<dbReference type="Pfam" id="PF04463">
    <property type="entry name" value="2-thiour_desulf"/>
    <property type="match status" value="1"/>
</dbReference>
<name>A0A1M6BGV7_9VIBR</name>
<dbReference type="InterPro" id="IPR013560">
    <property type="entry name" value="DUF1722"/>
</dbReference>
<keyword evidence="3" id="KW-1185">Reference proteome</keyword>